<dbReference type="InterPro" id="IPR039261">
    <property type="entry name" value="FNR_nucleotide-bd"/>
</dbReference>
<dbReference type="CDD" id="cd06195">
    <property type="entry name" value="FNR1"/>
    <property type="match status" value="1"/>
</dbReference>
<dbReference type="GO" id="GO:0042167">
    <property type="term" value="P:heme catabolic process"/>
    <property type="evidence" value="ECO:0007669"/>
    <property type="project" value="TreeGrafter"/>
</dbReference>
<evidence type="ECO:0000256" key="1">
    <source>
        <dbReference type="ARBA" id="ARBA00001974"/>
    </source>
</evidence>
<comment type="caution">
    <text evidence="11">The sequence shown here is derived from an EMBL/GenBank/DDBJ whole genome shotgun (WGS) entry which is preliminary data.</text>
</comment>
<dbReference type="Proteomes" id="UP000294881">
    <property type="component" value="Unassembled WGS sequence"/>
</dbReference>
<dbReference type="OrthoDB" id="9784483at2"/>
<dbReference type="GO" id="GO:0004324">
    <property type="term" value="F:ferredoxin-NADP+ reductase activity"/>
    <property type="evidence" value="ECO:0007669"/>
    <property type="project" value="UniProtKB-EC"/>
</dbReference>
<keyword evidence="4" id="KW-0285">Flavoprotein</keyword>
<dbReference type="Gene3D" id="2.40.30.10">
    <property type="entry name" value="Translation factors"/>
    <property type="match status" value="1"/>
</dbReference>
<evidence type="ECO:0000256" key="2">
    <source>
        <dbReference type="ARBA" id="ARBA00008312"/>
    </source>
</evidence>
<dbReference type="SUPFAM" id="SSF52343">
    <property type="entry name" value="Ferredoxin reductase-like, C-terminal NADP-linked domain"/>
    <property type="match status" value="1"/>
</dbReference>
<dbReference type="PANTHER" id="PTHR47878:SF1">
    <property type="entry name" value="FLAVODOXIN_FERREDOXIN--NADP REDUCTASE"/>
    <property type="match status" value="1"/>
</dbReference>
<organism evidence="11 12">
    <name type="scientific">Camelimonas lactis</name>
    <dbReference type="NCBI Taxonomy" id="659006"/>
    <lineage>
        <taxon>Bacteria</taxon>
        <taxon>Pseudomonadati</taxon>
        <taxon>Pseudomonadota</taxon>
        <taxon>Alphaproteobacteria</taxon>
        <taxon>Hyphomicrobiales</taxon>
        <taxon>Chelatococcaceae</taxon>
        <taxon>Camelimonas</taxon>
    </lineage>
</organism>
<accession>A0A4R2GY56</accession>
<keyword evidence="12" id="KW-1185">Reference proteome</keyword>
<dbReference type="SUPFAM" id="SSF63380">
    <property type="entry name" value="Riboflavin synthase domain-like"/>
    <property type="match status" value="1"/>
</dbReference>
<dbReference type="InterPro" id="IPR051930">
    <property type="entry name" value="FNR_type-1"/>
</dbReference>
<evidence type="ECO:0000256" key="9">
    <source>
        <dbReference type="ARBA" id="ARBA00047776"/>
    </source>
</evidence>
<feature type="domain" description="FAD-binding FR-type" evidence="10">
    <location>
        <begin position="2"/>
        <end position="102"/>
    </location>
</feature>
<dbReference type="Pfam" id="PF00970">
    <property type="entry name" value="FAD_binding_6"/>
    <property type="match status" value="1"/>
</dbReference>
<dbReference type="InterPro" id="IPR001709">
    <property type="entry name" value="Flavoprot_Pyr_Nucl_cyt_Rdtase"/>
</dbReference>
<evidence type="ECO:0000256" key="8">
    <source>
        <dbReference type="ARBA" id="ARBA00023002"/>
    </source>
</evidence>
<evidence type="ECO:0000256" key="4">
    <source>
        <dbReference type="ARBA" id="ARBA00022630"/>
    </source>
</evidence>
<dbReference type="FunFam" id="2.40.30.10:FF:000018">
    <property type="entry name" value="Ferredoxin--NADP(+) reductase"/>
    <property type="match status" value="1"/>
</dbReference>
<evidence type="ECO:0000313" key="11">
    <source>
        <dbReference type="EMBL" id="TCO15984.1"/>
    </source>
</evidence>
<keyword evidence="7" id="KW-0521">NADP</keyword>
<reference evidence="11 12" key="1">
    <citation type="submission" date="2019-03" db="EMBL/GenBank/DDBJ databases">
        <title>Genomic Encyclopedia of Type Strains, Phase IV (KMG-IV): sequencing the most valuable type-strain genomes for metagenomic binning, comparative biology and taxonomic classification.</title>
        <authorList>
            <person name="Goeker M."/>
        </authorList>
    </citation>
    <scope>NUCLEOTIDE SEQUENCE [LARGE SCALE GENOMIC DNA]</scope>
    <source>
        <strain evidence="11 12">DSM 22958</strain>
    </source>
</reference>
<dbReference type="PRINTS" id="PR00371">
    <property type="entry name" value="FPNCR"/>
</dbReference>
<comment type="cofactor">
    <cofactor evidence="1">
        <name>FAD</name>
        <dbReference type="ChEBI" id="CHEBI:57692"/>
    </cofactor>
</comment>
<sequence>MSNFYTEKVLAVRHWNDTLFSFRTTRNDGLRFRNGEFIMIGLPVNGKPLLRAYSIASANYDPELEFYSIKVQDGPLTSRLQHLKEGDEIIVGRKPTGTLVLDNLENGRNLYLLSTGTGLAPFAGLIRDPEIYGRYDRVILTHGCRFVSELAYGEKLVQSVLEDEFLGEDAREKLLYYPTVTREAFRNTGRLTELMQSGKLYDDLGLAPLSAEEDRAMICGSPHMLADLKTMLLEAGFVEGNHGEAGQFVVEKAFVEK</sequence>
<evidence type="ECO:0000256" key="3">
    <source>
        <dbReference type="ARBA" id="ARBA00013223"/>
    </source>
</evidence>
<evidence type="ECO:0000259" key="10">
    <source>
        <dbReference type="PROSITE" id="PS51384"/>
    </source>
</evidence>
<protein>
    <recommendedName>
        <fullName evidence="3">ferredoxin--NADP(+) reductase</fullName>
        <ecNumber evidence="3">1.18.1.2</ecNumber>
    </recommendedName>
</protein>
<dbReference type="GO" id="GO:0000166">
    <property type="term" value="F:nucleotide binding"/>
    <property type="evidence" value="ECO:0007669"/>
    <property type="project" value="UniProtKB-KW"/>
</dbReference>
<dbReference type="AlphaFoldDB" id="A0A4R2GY56"/>
<dbReference type="PROSITE" id="PS51384">
    <property type="entry name" value="FAD_FR"/>
    <property type="match status" value="1"/>
</dbReference>
<keyword evidence="6" id="KW-0274">FAD</keyword>
<dbReference type="Gene3D" id="3.40.50.80">
    <property type="entry name" value="Nucleotide-binding domain of ferredoxin-NADP reductase (FNR) module"/>
    <property type="match status" value="1"/>
</dbReference>
<name>A0A4R2GY56_9HYPH</name>
<evidence type="ECO:0000256" key="6">
    <source>
        <dbReference type="ARBA" id="ARBA00022827"/>
    </source>
</evidence>
<evidence type="ECO:0000313" key="12">
    <source>
        <dbReference type="Proteomes" id="UP000294881"/>
    </source>
</evidence>
<evidence type="ECO:0000256" key="7">
    <source>
        <dbReference type="ARBA" id="ARBA00022857"/>
    </source>
</evidence>
<gene>
    <name evidence="11" type="ORF">EV666_101234</name>
</gene>
<proteinExistence type="inferred from homology"/>
<comment type="similarity">
    <text evidence="2">Belongs to the ferredoxin--NADP reductase type 1 family.</text>
</comment>
<dbReference type="RefSeq" id="WP_132001767.1">
    <property type="nucleotide sequence ID" value="NZ_JBHUNN010000002.1"/>
</dbReference>
<keyword evidence="8" id="KW-0560">Oxidoreductase</keyword>
<dbReference type="Pfam" id="PF00175">
    <property type="entry name" value="NAD_binding_1"/>
    <property type="match status" value="1"/>
</dbReference>
<dbReference type="GO" id="GO:0034599">
    <property type="term" value="P:cellular response to oxidative stress"/>
    <property type="evidence" value="ECO:0007669"/>
    <property type="project" value="TreeGrafter"/>
</dbReference>
<evidence type="ECO:0000256" key="5">
    <source>
        <dbReference type="ARBA" id="ARBA00022741"/>
    </source>
</evidence>
<dbReference type="EMBL" id="SLWL01000001">
    <property type="protein sequence ID" value="TCO15984.1"/>
    <property type="molecule type" value="Genomic_DNA"/>
</dbReference>
<dbReference type="InterPro" id="IPR001433">
    <property type="entry name" value="OxRdtase_FAD/NAD-bd"/>
</dbReference>
<dbReference type="PANTHER" id="PTHR47878">
    <property type="entry name" value="OXIDOREDUCTASE FAD/NAD(P)-BINDING DOMAIN PROTEIN"/>
    <property type="match status" value="1"/>
</dbReference>
<dbReference type="InterPro" id="IPR017938">
    <property type="entry name" value="Riboflavin_synthase-like_b-brl"/>
</dbReference>
<dbReference type="InterPro" id="IPR017927">
    <property type="entry name" value="FAD-bd_FR_type"/>
</dbReference>
<keyword evidence="5" id="KW-0547">Nucleotide-binding</keyword>
<dbReference type="InterPro" id="IPR008333">
    <property type="entry name" value="Cbr1-like_FAD-bd_dom"/>
</dbReference>
<comment type="catalytic activity">
    <reaction evidence="9">
        <text>2 reduced [2Fe-2S]-[ferredoxin] + NADP(+) + H(+) = 2 oxidized [2Fe-2S]-[ferredoxin] + NADPH</text>
        <dbReference type="Rhea" id="RHEA:20125"/>
        <dbReference type="Rhea" id="RHEA-COMP:10000"/>
        <dbReference type="Rhea" id="RHEA-COMP:10001"/>
        <dbReference type="ChEBI" id="CHEBI:15378"/>
        <dbReference type="ChEBI" id="CHEBI:33737"/>
        <dbReference type="ChEBI" id="CHEBI:33738"/>
        <dbReference type="ChEBI" id="CHEBI:57783"/>
        <dbReference type="ChEBI" id="CHEBI:58349"/>
        <dbReference type="EC" id="1.18.1.2"/>
    </reaction>
</comment>
<dbReference type="EC" id="1.18.1.2" evidence="3"/>
<dbReference type="InterPro" id="IPR033892">
    <property type="entry name" value="FNR_bac"/>
</dbReference>